<comment type="caution">
    <text evidence="3">The sequence shown here is derived from an EMBL/GenBank/DDBJ whole genome shotgun (WGS) entry which is preliminary data.</text>
</comment>
<evidence type="ECO:0000313" key="4">
    <source>
        <dbReference type="Proteomes" id="UP001230188"/>
    </source>
</evidence>
<dbReference type="EMBL" id="JAQMWT010000315">
    <property type="protein sequence ID" value="KAJ8605445.1"/>
    <property type="molecule type" value="Genomic_DNA"/>
</dbReference>
<keyword evidence="4" id="KW-1185">Reference proteome</keyword>
<evidence type="ECO:0000256" key="1">
    <source>
        <dbReference type="SAM" id="MobiDB-lite"/>
    </source>
</evidence>
<feature type="domain" description="AMP-dependent synthetase/ligase" evidence="2">
    <location>
        <begin position="185"/>
        <end position="348"/>
    </location>
</feature>
<gene>
    <name evidence="3" type="ORF">CTAYLR_003331</name>
</gene>
<dbReference type="AlphaFoldDB" id="A0AAD7XK24"/>
<name>A0AAD7XK24_9STRA</name>
<feature type="non-terminal residue" evidence="3">
    <location>
        <position position="1"/>
    </location>
</feature>
<feature type="region of interest" description="Disordered" evidence="1">
    <location>
        <begin position="154"/>
        <end position="175"/>
    </location>
</feature>
<evidence type="ECO:0000259" key="2">
    <source>
        <dbReference type="Pfam" id="PF00501"/>
    </source>
</evidence>
<reference evidence="3" key="1">
    <citation type="submission" date="2023-01" db="EMBL/GenBank/DDBJ databases">
        <title>Metagenome sequencing of chrysophaentin producing Chrysophaeum taylorii.</title>
        <authorList>
            <person name="Davison J."/>
            <person name="Bewley C."/>
        </authorList>
    </citation>
    <scope>NUCLEOTIDE SEQUENCE</scope>
    <source>
        <strain evidence="3">NIES-1699</strain>
    </source>
</reference>
<organism evidence="3 4">
    <name type="scientific">Chrysophaeum taylorii</name>
    <dbReference type="NCBI Taxonomy" id="2483200"/>
    <lineage>
        <taxon>Eukaryota</taxon>
        <taxon>Sar</taxon>
        <taxon>Stramenopiles</taxon>
        <taxon>Ochrophyta</taxon>
        <taxon>Pelagophyceae</taxon>
        <taxon>Pelagomonadales</taxon>
        <taxon>Pelagomonadaceae</taxon>
        <taxon>Chrysophaeum</taxon>
    </lineage>
</organism>
<dbReference type="Gene3D" id="3.30.300.30">
    <property type="match status" value="1"/>
</dbReference>
<dbReference type="SUPFAM" id="SSF56801">
    <property type="entry name" value="Acetyl-CoA synthetase-like"/>
    <property type="match status" value="1"/>
</dbReference>
<dbReference type="InterPro" id="IPR042099">
    <property type="entry name" value="ANL_N_sf"/>
</dbReference>
<feature type="non-terminal residue" evidence="3">
    <location>
        <position position="505"/>
    </location>
</feature>
<dbReference type="InterPro" id="IPR045851">
    <property type="entry name" value="AMP-bd_C_sf"/>
</dbReference>
<accession>A0AAD7XK24</accession>
<evidence type="ECO:0000313" key="3">
    <source>
        <dbReference type="EMBL" id="KAJ8605445.1"/>
    </source>
</evidence>
<dbReference type="PANTHER" id="PTHR22754">
    <property type="entry name" value="DISCO-INTERACTING PROTEIN 2 DIP2 -RELATED"/>
    <property type="match status" value="1"/>
</dbReference>
<dbReference type="Gene3D" id="3.40.50.12780">
    <property type="entry name" value="N-terminal domain of ligase-like"/>
    <property type="match status" value="2"/>
</dbReference>
<dbReference type="Proteomes" id="UP001230188">
    <property type="component" value="Unassembled WGS sequence"/>
</dbReference>
<dbReference type="InterPro" id="IPR000873">
    <property type="entry name" value="AMP-dep_synth/lig_dom"/>
</dbReference>
<sequence>ARETAAALNEEIFLTWLDKDGAETANLSYKMVWNRSAFVANWILGDVGLAPGDRAVLVYAPGPEFFVAFVACLRAGVLAVPNYPPDPSGLGRGLRKLDLVRTTCGAEVGLTDSIVRNLRMATSIWHAWPAIRWHNTDGLGADSPLLFHRLMSSEEQQPDDPMLRVSRSSSSKKNDEGAAARYRMVNFSPVSFLADPLMWLRAVSKYRAIWTASPDFGYRLCTKRAADTDVSDIDLSCLVYCAGGVGQRCVPSLLREFAAYFAIHARLPDDGSRGIFVPNYGLAEHVVATCGENDGLVASRRRPDLISCGSDFIVDVRIVDAANRRRIVADNTPGELWLSSDSVAQGYWGKPELSDETFRARLEPDDGKVYLRTGDEAFVERGRLFICARIKDLIIVGGTNYYSDDVEVAATEAIIDSARPGCVAAFAVVDDDDEREFLCVVLEVRDNAESECEALAAALATRVGEAVGLRPRRVVFIKQKTILKTTSGKLRRRAIRDALLAGELR</sequence>
<proteinExistence type="predicted"/>
<feature type="domain" description="AMP-dependent synthetase/ligase" evidence="2">
    <location>
        <begin position="8"/>
        <end position="84"/>
    </location>
</feature>
<dbReference type="PANTHER" id="PTHR22754:SF32">
    <property type="entry name" value="DISCO-INTERACTING PROTEIN 2"/>
    <property type="match status" value="1"/>
</dbReference>
<dbReference type="Pfam" id="PF00501">
    <property type="entry name" value="AMP-binding"/>
    <property type="match status" value="2"/>
</dbReference>
<protein>
    <recommendedName>
        <fullName evidence="2">AMP-dependent synthetase/ligase domain-containing protein</fullName>
    </recommendedName>
</protein>